<proteinExistence type="predicted"/>
<dbReference type="HOGENOM" id="CLU_042099_0_1_1"/>
<sequence length="258" mass="29480">METVERCQCISFKTGKSYNFCYVNPLNSTLVGRKFSCELLEKLEDLDLLDDPSFNNSTPPAPTLPKNSTQIAFISSTTDDQFDFSLSSFKCIREFYPDNKYLLYGLNLNSSFMDQLPNDDLNFEFRQLYSPGNHFKSVMLAKALKDFSVIFWIDSDMAMRKPKVLERIFEGMDKNNSGILAFRDTHYNVFSGVNSGSASFFPSSSIEVLRNTSQVETSLLFLKRTEGVKNILKWWTLCTLTEDCIVKGSNSRYLSKTN</sequence>
<dbReference type="STRING" id="135651.G0PID6"/>
<protein>
    <recommendedName>
        <fullName evidence="3">Nucleotide-diphospho-sugar transferase domain-containing protein</fullName>
    </recommendedName>
</protein>
<evidence type="ECO:0008006" key="3">
    <source>
        <dbReference type="Google" id="ProtNLM"/>
    </source>
</evidence>
<reference evidence="2" key="1">
    <citation type="submission" date="2011-07" db="EMBL/GenBank/DDBJ databases">
        <authorList>
            <consortium name="Caenorhabditis brenneri Sequencing and Analysis Consortium"/>
            <person name="Wilson R.K."/>
        </authorList>
    </citation>
    <scope>NUCLEOTIDE SEQUENCE [LARGE SCALE GENOMIC DNA]</scope>
    <source>
        <strain evidence="2">PB2801</strain>
    </source>
</reference>
<dbReference type="PANTHER" id="PTHR31389:SF0">
    <property type="entry name" value="ALPHA-1,6-MANNOSYL-GLYCOPROTEIN 6-BETA-N-ACETYLGLUCOSAMINYLTRANSFERASE-RELATED"/>
    <property type="match status" value="1"/>
</dbReference>
<dbReference type="InParanoid" id="G0PID6"/>
<dbReference type="Pfam" id="PF07801">
    <property type="entry name" value="DUF1647"/>
    <property type="match status" value="1"/>
</dbReference>
<dbReference type="OrthoDB" id="10053392at2759"/>
<evidence type="ECO:0000313" key="1">
    <source>
        <dbReference type="EMBL" id="EGT57549.1"/>
    </source>
</evidence>
<dbReference type="AlphaFoldDB" id="G0PID6"/>
<dbReference type="Proteomes" id="UP000008068">
    <property type="component" value="Unassembled WGS sequence"/>
</dbReference>
<name>G0PID6_CAEBE</name>
<evidence type="ECO:0000313" key="2">
    <source>
        <dbReference type="Proteomes" id="UP000008068"/>
    </source>
</evidence>
<keyword evidence="2" id="KW-1185">Reference proteome</keyword>
<gene>
    <name evidence="1" type="ORF">CAEBREN_31899</name>
</gene>
<dbReference type="EMBL" id="GL380553">
    <property type="protein sequence ID" value="EGT57549.1"/>
    <property type="molecule type" value="Genomic_DNA"/>
</dbReference>
<dbReference type="InterPro" id="IPR012444">
    <property type="entry name" value="DUF1647"/>
</dbReference>
<dbReference type="PANTHER" id="PTHR31389">
    <property type="entry name" value="LD39211P"/>
    <property type="match status" value="1"/>
</dbReference>
<organism evidence="2">
    <name type="scientific">Caenorhabditis brenneri</name>
    <name type="common">Nematode worm</name>
    <dbReference type="NCBI Taxonomy" id="135651"/>
    <lineage>
        <taxon>Eukaryota</taxon>
        <taxon>Metazoa</taxon>
        <taxon>Ecdysozoa</taxon>
        <taxon>Nematoda</taxon>
        <taxon>Chromadorea</taxon>
        <taxon>Rhabditida</taxon>
        <taxon>Rhabditina</taxon>
        <taxon>Rhabditomorpha</taxon>
        <taxon>Rhabditoidea</taxon>
        <taxon>Rhabditidae</taxon>
        <taxon>Peloderinae</taxon>
        <taxon>Caenorhabditis</taxon>
    </lineage>
</organism>
<accession>G0PID6</accession>